<keyword evidence="3" id="KW-1185">Reference proteome</keyword>
<dbReference type="EMBL" id="ML119787">
    <property type="protein sequence ID" value="RPA74558.1"/>
    <property type="molecule type" value="Genomic_DNA"/>
</dbReference>
<dbReference type="Proteomes" id="UP000275078">
    <property type="component" value="Unassembled WGS sequence"/>
</dbReference>
<feature type="compositionally biased region" description="Polar residues" evidence="1">
    <location>
        <begin position="378"/>
        <end position="392"/>
    </location>
</feature>
<name>A0A3N4HPY6_ASCIM</name>
<reference evidence="2 3" key="1">
    <citation type="journal article" date="2018" name="Nat. Ecol. Evol.">
        <title>Pezizomycetes genomes reveal the molecular basis of ectomycorrhizal truffle lifestyle.</title>
        <authorList>
            <person name="Murat C."/>
            <person name="Payen T."/>
            <person name="Noel B."/>
            <person name="Kuo A."/>
            <person name="Morin E."/>
            <person name="Chen J."/>
            <person name="Kohler A."/>
            <person name="Krizsan K."/>
            <person name="Balestrini R."/>
            <person name="Da Silva C."/>
            <person name="Montanini B."/>
            <person name="Hainaut M."/>
            <person name="Levati E."/>
            <person name="Barry K.W."/>
            <person name="Belfiori B."/>
            <person name="Cichocki N."/>
            <person name="Clum A."/>
            <person name="Dockter R.B."/>
            <person name="Fauchery L."/>
            <person name="Guy J."/>
            <person name="Iotti M."/>
            <person name="Le Tacon F."/>
            <person name="Lindquist E.A."/>
            <person name="Lipzen A."/>
            <person name="Malagnac F."/>
            <person name="Mello A."/>
            <person name="Molinier V."/>
            <person name="Miyauchi S."/>
            <person name="Poulain J."/>
            <person name="Riccioni C."/>
            <person name="Rubini A."/>
            <person name="Sitrit Y."/>
            <person name="Splivallo R."/>
            <person name="Traeger S."/>
            <person name="Wang M."/>
            <person name="Zifcakova L."/>
            <person name="Wipf D."/>
            <person name="Zambonelli A."/>
            <person name="Paolocci F."/>
            <person name="Nowrousian M."/>
            <person name="Ottonello S."/>
            <person name="Baldrian P."/>
            <person name="Spatafora J.W."/>
            <person name="Henrissat B."/>
            <person name="Nagy L.G."/>
            <person name="Aury J.M."/>
            <person name="Wincker P."/>
            <person name="Grigoriev I.V."/>
            <person name="Bonfante P."/>
            <person name="Martin F.M."/>
        </authorList>
    </citation>
    <scope>NUCLEOTIDE SEQUENCE [LARGE SCALE GENOMIC DNA]</scope>
    <source>
        <strain evidence="2 3">RN42</strain>
    </source>
</reference>
<sequence>MRPPLHYDGKQHKEEGIEVDLLGTAFDETLTSASTIYLEDIPVPSAQDFAVVKVRPEDMHHFDEIPTLKPADAKTSKPVLFSAINGPAEYTESVCNWYKRELIPTKFEFDSAVERLKPGHVTEWITPERLQVGYCEANQATFARYRLFTSPGCSGSLISQDKRFVGIHVCAAQAPVDHESHSTGILIGTAVAKDFFRVALADLVEDDPDWRMFVGPDPTVVRQEYWPSRFVNSLLSKVNLVRGKEDTGSIEMKREKHGFQQDDMHDGQEWRRQLQQHQQLQHEDAMLQARKEPVTAHATKLPVAVRRTPEQGSIRELQHTIGSGAAPESTDELPAIREGGEVSKLKNFDRGTQLVYEGKDNGAVDPKPLKARPPSPTPSETSADGRASQSENFRVGLLKLDTMEGDGPEEERSRNRIGAWLSEM</sequence>
<dbReference type="AlphaFoldDB" id="A0A3N4HPY6"/>
<feature type="region of interest" description="Disordered" evidence="1">
    <location>
        <begin position="357"/>
        <end position="424"/>
    </location>
</feature>
<evidence type="ECO:0000313" key="2">
    <source>
        <dbReference type="EMBL" id="RPA74558.1"/>
    </source>
</evidence>
<protein>
    <submittedName>
        <fullName evidence="2">Uncharacterized protein</fullName>
    </submittedName>
</protein>
<evidence type="ECO:0000313" key="3">
    <source>
        <dbReference type="Proteomes" id="UP000275078"/>
    </source>
</evidence>
<gene>
    <name evidence="2" type="ORF">BJ508DRAFT_332968</name>
</gene>
<organism evidence="2 3">
    <name type="scientific">Ascobolus immersus RN42</name>
    <dbReference type="NCBI Taxonomy" id="1160509"/>
    <lineage>
        <taxon>Eukaryota</taxon>
        <taxon>Fungi</taxon>
        <taxon>Dikarya</taxon>
        <taxon>Ascomycota</taxon>
        <taxon>Pezizomycotina</taxon>
        <taxon>Pezizomycetes</taxon>
        <taxon>Pezizales</taxon>
        <taxon>Ascobolaceae</taxon>
        <taxon>Ascobolus</taxon>
    </lineage>
</organism>
<proteinExistence type="predicted"/>
<evidence type="ECO:0000256" key="1">
    <source>
        <dbReference type="SAM" id="MobiDB-lite"/>
    </source>
</evidence>
<accession>A0A3N4HPY6</accession>